<dbReference type="AlphaFoldDB" id="A0A2T4BUK4"/>
<evidence type="ECO:0000313" key="3">
    <source>
        <dbReference type="Proteomes" id="UP000240760"/>
    </source>
</evidence>
<feature type="region of interest" description="Disordered" evidence="1">
    <location>
        <begin position="122"/>
        <end position="165"/>
    </location>
</feature>
<evidence type="ECO:0000313" key="2">
    <source>
        <dbReference type="EMBL" id="PTB72926.1"/>
    </source>
</evidence>
<feature type="compositionally biased region" description="Polar residues" evidence="1">
    <location>
        <begin position="18"/>
        <end position="27"/>
    </location>
</feature>
<dbReference type="STRING" id="983965.A0A2T4BUK4"/>
<accession>A0A2T4BUK4</accession>
<gene>
    <name evidence="2" type="ORF">M440DRAFT_1394720</name>
</gene>
<reference evidence="2 3" key="1">
    <citation type="submission" date="2016-07" db="EMBL/GenBank/DDBJ databases">
        <title>Multiple horizontal gene transfer events from other fungi enriched the ability of initially mycotrophic Trichoderma (Ascomycota) to feed on dead plant biomass.</title>
        <authorList>
            <consortium name="DOE Joint Genome Institute"/>
            <person name="Aerts A."/>
            <person name="Atanasova L."/>
            <person name="Chenthamara K."/>
            <person name="Zhang J."/>
            <person name="Grujic M."/>
            <person name="Henrissat B."/>
            <person name="Kuo A."/>
            <person name="Salamov A."/>
            <person name="Lipzen A."/>
            <person name="Labutti K."/>
            <person name="Barry K."/>
            <person name="Miao Y."/>
            <person name="Rahimi M.J."/>
            <person name="Shen Q."/>
            <person name="Grigoriev I.V."/>
            <person name="Kubicek C.P."/>
            <person name="Druzhinina I.S."/>
        </authorList>
    </citation>
    <scope>NUCLEOTIDE SEQUENCE [LARGE SCALE GENOMIC DNA]</scope>
    <source>
        <strain evidence="2 3">ATCC 18648</strain>
    </source>
</reference>
<dbReference type="OrthoDB" id="5945798at2759"/>
<sequence length="300" mass="32471">MLFAAKTLEGIRSHRAKTSASIDQTTHLPPKQRQQQQQHALSQPPQEPPTRLSTPSTPHRSLRRTPKFDSAPTPTPTFTSKPQPERRVHIAAASAGFYPSIVSLADSDSSITGLGLSLFDEADGEKHQQSQTQQRSREDPPGTANPPNPETSSDVAQPRLKTPRISKHTHDAILFALEEALRGPHPFTADEVEESASMSDLMTGGHPANGAALAPGSDLDPEDYDTPATTNPSGANMPSSTSGPQPQWTGAYSNPQDYSGQGYGTPGWDTVPRHHHPTRLSDVMEEEDERSRTSASQSRI</sequence>
<protein>
    <submittedName>
        <fullName evidence="2">Uncharacterized protein</fullName>
    </submittedName>
</protein>
<proteinExistence type="predicted"/>
<dbReference type="EMBL" id="KZ679140">
    <property type="protein sequence ID" value="PTB72926.1"/>
    <property type="molecule type" value="Genomic_DNA"/>
</dbReference>
<dbReference type="Proteomes" id="UP000240760">
    <property type="component" value="Unassembled WGS sequence"/>
</dbReference>
<feature type="region of interest" description="Disordered" evidence="1">
    <location>
        <begin position="193"/>
        <end position="300"/>
    </location>
</feature>
<organism evidence="2 3">
    <name type="scientific">Trichoderma longibrachiatum ATCC 18648</name>
    <dbReference type="NCBI Taxonomy" id="983965"/>
    <lineage>
        <taxon>Eukaryota</taxon>
        <taxon>Fungi</taxon>
        <taxon>Dikarya</taxon>
        <taxon>Ascomycota</taxon>
        <taxon>Pezizomycotina</taxon>
        <taxon>Sordariomycetes</taxon>
        <taxon>Hypocreomycetidae</taxon>
        <taxon>Hypocreales</taxon>
        <taxon>Hypocreaceae</taxon>
        <taxon>Trichoderma</taxon>
    </lineage>
</organism>
<evidence type="ECO:0000256" key="1">
    <source>
        <dbReference type="SAM" id="MobiDB-lite"/>
    </source>
</evidence>
<name>A0A2T4BUK4_TRILO</name>
<feature type="compositionally biased region" description="Polar residues" evidence="1">
    <location>
        <begin position="227"/>
        <end position="259"/>
    </location>
</feature>
<keyword evidence="3" id="KW-1185">Reference proteome</keyword>
<feature type="region of interest" description="Disordered" evidence="1">
    <location>
        <begin position="1"/>
        <end position="86"/>
    </location>
</feature>
<feature type="compositionally biased region" description="Low complexity" evidence="1">
    <location>
        <begin position="29"/>
        <end position="44"/>
    </location>
</feature>